<protein>
    <submittedName>
        <fullName evidence="1">Chitin synthase 6 (Class-V chitin synthase 6))</fullName>
        <ecNumber evidence="1">2.4.1.16</ecNumber>
    </submittedName>
</protein>
<name>A0A5K1K2Y6_9APHY</name>
<reference evidence="1" key="1">
    <citation type="submission" date="2019-10" db="EMBL/GenBank/DDBJ databases">
        <authorList>
            <person name="Nor Muhammad N."/>
        </authorList>
    </citation>
    <scope>NUCLEOTIDE SEQUENCE</scope>
</reference>
<sequence>MLDHPLTTLRGPSVVDEWLERGPVAQQPGSIGKLSTEVLDMIFQEILHDDKDKPGVKLVSCICLALGCKRLLVVGKRHILDGLARYYVRAAGCRLVCLGETTDATDQAPPGMLTADELKEIAETKVRAEDDEWAIRARADSEDPNVILERCLYEFAREFYESEAARKAKFIFSPAWVCMELWARPGLGPEWLLMERGDTVQLRDRKMADTLARWATYAPGPNVLLNLVKGEYVREAALDECGRVYNRVSLAHAMLSRVCYSIDPSGADEYCGEEFVGRFGRGPWAGDRFCIVSEREELPAPRDGCGFEEWRDVTEEVNRLLENIWKAMCWED</sequence>
<evidence type="ECO:0000313" key="1">
    <source>
        <dbReference type="EMBL" id="VWP00512.1"/>
    </source>
</evidence>
<keyword evidence="1" id="KW-0328">Glycosyltransferase</keyword>
<organism evidence="1">
    <name type="scientific">Ganoderma boninense</name>
    <dbReference type="NCBI Taxonomy" id="34458"/>
    <lineage>
        <taxon>Eukaryota</taxon>
        <taxon>Fungi</taxon>
        <taxon>Dikarya</taxon>
        <taxon>Basidiomycota</taxon>
        <taxon>Agaricomycotina</taxon>
        <taxon>Agaricomycetes</taxon>
        <taxon>Polyporales</taxon>
        <taxon>Polyporaceae</taxon>
        <taxon>Ganoderma</taxon>
    </lineage>
</organism>
<keyword evidence="1" id="KW-0808">Transferase</keyword>
<accession>A0A5K1K2Y6</accession>
<dbReference type="AlphaFoldDB" id="A0A5K1K2Y6"/>
<dbReference type="EC" id="2.4.1.16" evidence="1"/>
<dbReference type="EMBL" id="LR728548">
    <property type="protein sequence ID" value="VWP00512.1"/>
    <property type="molecule type" value="Genomic_DNA"/>
</dbReference>
<gene>
    <name evidence="1" type="primary">O13395</name>
</gene>
<dbReference type="GO" id="GO:0004100">
    <property type="term" value="F:chitin synthase activity"/>
    <property type="evidence" value="ECO:0007669"/>
    <property type="project" value="UniProtKB-EC"/>
</dbReference>
<proteinExistence type="predicted"/>